<evidence type="ECO:0000313" key="10">
    <source>
        <dbReference type="Proteomes" id="UP000285092"/>
    </source>
</evidence>
<evidence type="ECO:0000256" key="5">
    <source>
        <dbReference type="ARBA" id="ARBA00022989"/>
    </source>
</evidence>
<dbReference type="GO" id="GO:0015035">
    <property type="term" value="F:protein-disulfide reductase activity"/>
    <property type="evidence" value="ECO:0007669"/>
    <property type="project" value="TreeGrafter"/>
</dbReference>
<keyword evidence="2" id="KW-1003">Cell membrane</keyword>
<keyword evidence="10" id="KW-1185">Reference proteome</keyword>
<gene>
    <name evidence="9" type="ORF">D2V04_02375</name>
</gene>
<sequence length="726" mass="74947">MIVLRRLLTLLVTLALGGGVIALAPASAQERHIEASLAFETRSPKPGESVTLAIRMKPEAGWHGYWTNPGAAGLPVEADWDVPAGVSVSPLRHPAPHLLDVQGIASYVHDGPFSLLATMKVPQSLAPGTALPVEVALSWLVCSDTLCVPERATLSANLEVGSGAPDAAGARIVAAAERAMPKPLSGATLTRDGNDWVFSSPAVSRGNYRLFPEQEGWFDAAAKQTVSRNGDGISLRIPAAGTAPGTAFRGVLSNGTKSYLVSARTVASSSANAQPSAQSGEIPDDEMLSQADQEPLPTMVDPVPATESAAAPSLATQAVSGDVLRIALVGALLGGLLLNLMPCVFPILSLKALSLAKSGGDPRAARVEGAGYAAGVIATALLLGALLIGLRAIGMEIGWSFQLQSPGVILVLLVLTGAIALNLAGLFELPMPAFAARGSQTGGFLGAFSTGALAAFIAMPCSGPFMAGALGAALVLPAPLALAVFAMLGLGMALPFLAVAFIPAVQRRLPKPGAWMDTLRKVLSLPMFATALALAWLLGRQTGVNGMALGLLVLSLFAVSLWWYGLRQRRGSAGWLTLAPAALALAAVLTVGIPEAPSAATASGEIAEGDLHETFSTARLAELRAAGTPVFVDFTADWCLVCKVNERVAIDTEATQEAFAEAGVVTLTGDWTRQDPEITAYLADHGRNSIPFYQFYAPGEAAEVLPQVLTPQVLIGKAEEVGEAAS</sequence>
<dbReference type="InterPro" id="IPR036249">
    <property type="entry name" value="Thioredoxin-like_sf"/>
</dbReference>
<evidence type="ECO:0000256" key="7">
    <source>
        <dbReference type="SAM" id="Phobius"/>
    </source>
</evidence>
<evidence type="ECO:0000256" key="4">
    <source>
        <dbReference type="ARBA" id="ARBA00022748"/>
    </source>
</evidence>
<dbReference type="PANTHER" id="PTHR32234:SF3">
    <property type="entry name" value="SUPPRESSION OF COPPER SENSITIVITY PROTEIN"/>
    <property type="match status" value="1"/>
</dbReference>
<keyword evidence="3 7" id="KW-0812">Transmembrane</keyword>
<dbReference type="Pfam" id="PF13899">
    <property type="entry name" value="Thioredoxin_7"/>
    <property type="match status" value="1"/>
</dbReference>
<dbReference type="OrthoDB" id="9811036at2"/>
<protein>
    <submittedName>
        <fullName evidence="9">Thiol:disulfide interchange protein</fullName>
    </submittedName>
</protein>
<dbReference type="Pfam" id="PF02683">
    <property type="entry name" value="DsbD_TM"/>
    <property type="match status" value="1"/>
</dbReference>
<dbReference type="GO" id="GO:0045454">
    <property type="term" value="P:cell redox homeostasis"/>
    <property type="evidence" value="ECO:0007669"/>
    <property type="project" value="TreeGrafter"/>
</dbReference>
<dbReference type="CDD" id="cd02953">
    <property type="entry name" value="DsbDgamma"/>
    <property type="match status" value="1"/>
</dbReference>
<evidence type="ECO:0000256" key="6">
    <source>
        <dbReference type="ARBA" id="ARBA00023136"/>
    </source>
</evidence>
<dbReference type="InterPro" id="IPR013766">
    <property type="entry name" value="Thioredoxin_domain"/>
</dbReference>
<dbReference type="InterPro" id="IPR035671">
    <property type="entry name" value="DsbD_gamma"/>
</dbReference>
<accession>A0A418NLD2</accession>
<evidence type="ECO:0000256" key="2">
    <source>
        <dbReference type="ARBA" id="ARBA00022475"/>
    </source>
</evidence>
<dbReference type="GO" id="GO:0005886">
    <property type="term" value="C:plasma membrane"/>
    <property type="evidence" value="ECO:0007669"/>
    <property type="project" value="UniProtKB-SubCell"/>
</dbReference>
<feature type="transmembrane region" description="Helical" evidence="7">
    <location>
        <begin position="480"/>
        <end position="502"/>
    </location>
</feature>
<evidence type="ECO:0000256" key="3">
    <source>
        <dbReference type="ARBA" id="ARBA00022692"/>
    </source>
</evidence>
<feature type="transmembrane region" description="Helical" evidence="7">
    <location>
        <begin position="573"/>
        <end position="593"/>
    </location>
</feature>
<dbReference type="SUPFAM" id="SSF52833">
    <property type="entry name" value="Thioredoxin-like"/>
    <property type="match status" value="1"/>
</dbReference>
<keyword evidence="5 7" id="KW-1133">Transmembrane helix</keyword>
<feature type="transmembrane region" description="Helical" evidence="7">
    <location>
        <begin position="545"/>
        <end position="566"/>
    </location>
</feature>
<dbReference type="InterPro" id="IPR003834">
    <property type="entry name" value="Cyt_c_assmbl_TM_dom"/>
</dbReference>
<evidence type="ECO:0000313" key="9">
    <source>
        <dbReference type="EMBL" id="RIV80570.1"/>
    </source>
</evidence>
<dbReference type="EMBL" id="QXFK01000009">
    <property type="protein sequence ID" value="RIV80570.1"/>
    <property type="molecule type" value="Genomic_DNA"/>
</dbReference>
<feature type="transmembrane region" description="Helical" evidence="7">
    <location>
        <begin position="326"/>
        <end position="348"/>
    </location>
</feature>
<name>A0A418NLD2_9SPHN</name>
<evidence type="ECO:0000259" key="8">
    <source>
        <dbReference type="PROSITE" id="PS51352"/>
    </source>
</evidence>
<organism evidence="9 10">
    <name type="scientific">Pelagerythrobacter aerophilus</name>
    <dbReference type="NCBI Taxonomy" id="2306995"/>
    <lineage>
        <taxon>Bacteria</taxon>
        <taxon>Pseudomonadati</taxon>
        <taxon>Pseudomonadota</taxon>
        <taxon>Alphaproteobacteria</taxon>
        <taxon>Sphingomonadales</taxon>
        <taxon>Erythrobacteraceae</taxon>
        <taxon>Pelagerythrobacter</taxon>
    </lineage>
</organism>
<feature type="transmembrane region" description="Helical" evidence="7">
    <location>
        <begin position="441"/>
        <end position="460"/>
    </location>
</feature>
<comment type="subcellular location">
    <subcellularLocation>
        <location evidence="1">Cell membrane</location>
        <topology evidence="1">Multi-pass membrane protein</topology>
    </subcellularLocation>
</comment>
<dbReference type="PANTHER" id="PTHR32234">
    <property type="entry name" value="THIOL:DISULFIDE INTERCHANGE PROTEIN DSBD"/>
    <property type="match status" value="1"/>
</dbReference>
<proteinExistence type="predicted"/>
<dbReference type="InterPro" id="IPR028250">
    <property type="entry name" value="DsbDN"/>
</dbReference>
<reference evidence="9 10" key="1">
    <citation type="submission" date="2018-08" db="EMBL/GenBank/DDBJ databases">
        <title>Altererythrobacter sp.Ery1 and Ery12, the genome sequencing of novel strains in genus Alterythrobacter.</title>
        <authorList>
            <person name="Cheng H."/>
            <person name="Wu Y.-H."/>
            <person name="Fang C."/>
            <person name="Xu X.-W."/>
        </authorList>
    </citation>
    <scope>NUCLEOTIDE SEQUENCE [LARGE SCALE GENOMIC DNA]</scope>
    <source>
        <strain evidence="9 10">Ery1</strain>
    </source>
</reference>
<dbReference type="Gene3D" id="3.40.30.10">
    <property type="entry name" value="Glutaredoxin"/>
    <property type="match status" value="1"/>
</dbReference>
<dbReference type="GO" id="GO:0017004">
    <property type="term" value="P:cytochrome complex assembly"/>
    <property type="evidence" value="ECO:0007669"/>
    <property type="project" value="UniProtKB-KW"/>
</dbReference>
<dbReference type="Proteomes" id="UP000285092">
    <property type="component" value="Unassembled WGS sequence"/>
</dbReference>
<feature type="transmembrane region" description="Helical" evidence="7">
    <location>
        <begin position="408"/>
        <end position="429"/>
    </location>
</feature>
<feature type="transmembrane region" description="Helical" evidence="7">
    <location>
        <begin position="369"/>
        <end position="388"/>
    </location>
</feature>
<evidence type="ECO:0000256" key="1">
    <source>
        <dbReference type="ARBA" id="ARBA00004651"/>
    </source>
</evidence>
<dbReference type="Pfam" id="PF11412">
    <property type="entry name" value="DsbD_N"/>
    <property type="match status" value="1"/>
</dbReference>
<dbReference type="PROSITE" id="PS51352">
    <property type="entry name" value="THIOREDOXIN_2"/>
    <property type="match status" value="1"/>
</dbReference>
<keyword evidence="6 7" id="KW-0472">Membrane</keyword>
<feature type="domain" description="Thioredoxin" evidence="8">
    <location>
        <begin position="589"/>
        <end position="726"/>
    </location>
</feature>
<dbReference type="AlphaFoldDB" id="A0A418NLD2"/>
<keyword evidence="4" id="KW-0201">Cytochrome c-type biogenesis</keyword>
<dbReference type="RefSeq" id="WP_119511759.1">
    <property type="nucleotide sequence ID" value="NZ_QXFK01000009.1"/>
</dbReference>
<feature type="transmembrane region" description="Helical" evidence="7">
    <location>
        <begin position="522"/>
        <end position="539"/>
    </location>
</feature>
<comment type="caution">
    <text evidence="9">The sequence shown here is derived from an EMBL/GenBank/DDBJ whole genome shotgun (WGS) entry which is preliminary data.</text>
</comment>